<keyword evidence="3" id="KW-1185">Reference proteome</keyword>
<dbReference type="AlphaFoldDB" id="A0A310SGU3"/>
<name>A0A310SGU3_9HYME</name>
<evidence type="ECO:0000313" key="3">
    <source>
        <dbReference type="Proteomes" id="UP000250275"/>
    </source>
</evidence>
<protein>
    <submittedName>
        <fullName evidence="2">Uncharacterized protein</fullName>
    </submittedName>
</protein>
<evidence type="ECO:0000256" key="1">
    <source>
        <dbReference type="SAM" id="MobiDB-lite"/>
    </source>
</evidence>
<evidence type="ECO:0000313" key="2">
    <source>
        <dbReference type="EMBL" id="OAD57544.1"/>
    </source>
</evidence>
<feature type="region of interest" description="Disordered" evidence="1">
    <location>
        <begin position="1"/>
        <end position="47"/>
    </location>
</feature>
<reference evidence="2 3" key="1">
    <citation type="submission" date="2015-07" db="EMBL/GenBank/DDBJ databases">
        <title>The genome of Eufriesea mexicana.</title>
        <authorList>
            <person name="Pan H."/>
            <person name="Kapheim K."/>
        </authorList>
    </citation>
    <scope>NUCLEOTIDE SEQUENCE [LARGE SCALE GENOMIC DNA]</scope>
    <source>
        <strain evidence="2">0111107269</strain>
        <tissue evidence="2">Whole body</tissue>
    </source>
</reference>
<organism evidence="2 3">
    <name type="scientific">Eufriesea mexicana</name>
    <dbReference type="NCBI Taxonomy" id="516756"/>
    <lineage>
        <taxon>Eukaryota</taxon>
        <taxon>Metazoa</taxon>
        <taxon>Ecdysozoa</taxon>
        <taxon>Arthropoda</taxon>
        <taxon>Hexapoda</taxon>
        <taxon>Insecta</taxon>
        <taxon>Pterygota</taxon>
        <taxon>Neoptera</taxon>
        <taxon>Endopterygota</taxon>
        <taxon>Hymenoptera</taxon>
        <taxon>Apocrita</taxon>
        <taxon>Aculeata</taxon>
        <taxon>Apoidea</taxon>
        <taxon>Anthophila</taxon>
        <taxon>Apidae</taxon>
        <taxon>Eufriesea</taxon>
    </lineage>
</organism>
<proteinExistence type="predicted"/>
<sequence length="91" mass="10412">MEREKERKRQLFSRTINPAISYSDQLKGKQTNTLSHSTIPQTPQTPQPSFLEEIRRMTDSINTQIRIIAESVEANTNKINILAESLGIDLE</sequence>
<dbReference type="EMBL" id="KQ761453">
    <property type="protein sequence ID" value="OAD57544.1"/>
    <property type="molecule type" value="Genomic_DNA"/>
</dbReference>
<feature type="compositionally biased region" description="Low complexity" evidence="1">
    <location>
        <begin position="38"/>
        <end position="47"/>
    </location>
</feature>
<dbReference type="Proteomes" id="UP000250275">
    <property type="component" value="Unassembled WGS sequence"/>
</dbReference>
<feature type="compositionally biased region" description="Polar residues" evidence="1">
    <location>
        <begin position="12"/>
        <end position="37"/>
    </location>
</feature>
<gene>
    <name evidence="2" type="ORF">WN48_01869</name>
</gene>
<accession>A0A310SGU3</accession>